<reference evidence="1 2" key="1">
    <citation type="submission" date="2024-09" db="EMBL/GenBank/DDBJ databases">
        <title>The Natural Products Discovery Center: Release of the First 8490 Sequenced Strains for Exploring Actinobacteria Biosynthetic Diversity.</title>
        <authorList>
            <person name="Kalkreuter E."/>
            <person name="Kautsar S.A."/>
            <person name="Yang D."/>
            <person name="Bader C.D."/>
            <person name="Teijaro C.N."/>
            <person name="Fluegel L."/>
            <person name="Davis C.M."/>
            <person name="Simpson J.R."/>
            <person name="Lauterbach L."/>
            <person name="Steele A.D."/>
            <person name="Gui C."/>
            <person name="Meng S."/>
            <person name="Li G."/>
            <person name="Viehrig K."/>
            <person name="Ye F."/>
            <person name="Su P."/>
            <person name="Kiefer A.F."/>
            <person name="Nichols A."/>
            <person name="Cepeda A.J."/>
            <person name="Yan W."/>
            <person name="Fan B."/>
            <person name="Jiang Y."/>
            <person name="Adhikari A."/>
            <person name="Zheng C.-J."/>
            <person name="Schuster L."/>
            <person name="Cowan T.M."/>
            <person name="Smanski M.J."/>
            <person name="Chevrette M.G."/>
            <person name="De Carvalho L.P.S."/>
            <person name="Shen B."/>
        </authorList>
    </citation>
    <scope>NUCLEOTIDE SEQUENCE [LARGE SCALE GENOMIC DNA]</scope>
    <source>
        <strain evidence="1 2">NPDC059500</strain>
    </source>
</reference>
<keyword evidence="2" id="KW-1185">Reference proteome</keyword>
<comment type="caution">
    <text evidence="1">The sequence shown here is derived from an EMBL/GenBank/DDBJ whole genome shotgun (WGS) entry which is preliminary data.</text>
</comment>
<evidence type="ECO:0008006" key="3">
    <source>
        <dbReference type="Google" id="ProtNLM"/>
    </source>
</evidence>
<dbReference type="EMBL" id="JBHYTS010000001">
    <property type="protein sequence ID" value="MFE1749015.1"/>
    <property type="molecule type" value="Genomic_DNA"/>
</dbReference>
<proteinExistence type="predicted"/>
<dbReference type="Proteomes" id="UP001599756">
    <property type="component" value="Unassembled WGS sequence"/>
</dbReference>
<sequence>MPQHSRCEWCPDSLAPTRMVGSLEVNTGPGIGVYACEACRERYGLKVVEKDPEPEGRR</sequence>
<protein>
    <recommendedName>
        <fullName evidence="3">Small CPxCG-related zinc finger protein</fullName>
    </recommendedName>
</protein>
<evidence type="ECO:0000313" key="2">
    <source>
        <dbReference type="Proteomes" id="UP001599756"/>
    </source>
</evidence>
<evidence type="ECO:0000313" key="1">
    <source>
        <dbReference type="EMBL" id="MFE1749015.1"/>
    </source>
</evidence>
<dbReference type="RefSeq" id="WP_381839147.1">
    <property type="nucleotide sequence ID" value="NZ_JBHYTS010000001.1"/>
</dbReference>
<accession>A0ABW6GYB6</accession>
<organism evidence="1 2">
    <name type="scientific">Streptomyces anandii</name>
    <dbReference type="NCBI Taxonomy" id="285454"/>
    <lineage>
        <taxon>Bacteria</taxon>
        <taxon>Bacillati</taxon>
        <taxon>Actinomycetota</taxon>
        <taxon>Actinomycetes</taxon>
        <taxon>Kitasatosporales</taxon>
        <taxon>Streptomycetaceae</taxon>
        <taxon>Streptomyces</taxon>
    </lineage>
</organism>
<gene>
    <name evidence="1" type="ORF">ACFW88_00415</name>
</gene>
<name>A0ABW6GYB6_9ACTN</name>